<dbReference type="AlphaFoldDB" id="A0A4P6P166"/>
<protein>
    <submittedName>
        <fullName evidence="3">Uncharacterized protein</fullName>
    </submittedName>
</protein>
<sequence>MRYFSALSAVAAGALLSSLPAQSADISTLKTEANILTDKLTSVYQQQTKLDSFAINEIEHYYLAGQGIAFKVDTNVDLLPVIALSKGITNEEEVIDDELARSSKAMVKKEQEALNALRIEQRNLAHHEFSLHKKIESLQKRSANEENEESKQKFDSKIRQTQDELRQIITQKQQVSAQIENKEMSVTMSQSADTSASNTDFSRQDIYQVMLLQTFQQLCRSQALINELPEGENITVIFKGLGALNGDNYMDQIVVSSKDNLNDCLSTPSKLAASMQNSKKYQY</sequence>
<dbReference type="EMBL" id="CP034759">
    <property type="protein sequence ID" value="QBG34976.1"/>
    <property type="molecule type" value="Genomic_DNA"/>
</dbReference>
<reference evidence="3 4" key="1">
    <citation type="submission" date="2018-12" db="EMBL/GenBank/DDBJ databases">
        <title>Complete genome of Litorilituus sediminis.</title>
        <authorList>
            <person name="Liu A."/>
            <person name="Rong J."/>
        </authorList>
    </citation>
    <scope>NUCLEOTIDE SEQUENCE [LARGE SCALE GENOMIC DNA]</scope>
    <source>
        <strain evidence="3 4">JCM 17549</strain>
    </source>
</reference>
<dbReference type="RefSeq" id="WP_130599698.1">
    <property type="nucleotide sequence ID" value="NZ_CP034759.1"/>
</dbReference>
<feature type="coiled-coil region" evidence="1">
    <location>
        <begin position="140"/>
        <end position="178"/>
    </location>
</feature>
<dbReference type="Proteomes" id="UP000290244">
    <property type="component" value="Chromosome"/>
</dbReference>
<evidence type="ECO:0000256" key="2">
    <source>
        <dbReference type="SAM" id="SignalP"/>
    </source>
</evidence>
<evidence type="ECO:0000313" key="3">
    <source>
        <dbReference type="EMBL" id="QBG34976.1"/>
    </source>
</evidence>
<keyword evidence="1" id="KW-0175">Coiled coil</keyword>
<feature type="chain" id="PRO_5020284356" evidence="2">
    <location>
        <begin position="24"/>
        <end position="283"/>
    </location>
</feature>
<dbReference type="OrthoDB" id="6398454at2"/>
<feature type="signal peptide" evidence="2">
    <location>
        <begin position="1"/>
        <end position="23"/>
    </location>
</feature>
<organism evidence="3 4">
    <name type="scientific">Litorilituus sediminis</name>
    <dbReference type="NCBI Taxonomy" id="718192"/>
    <lineage>
        <taxon>Bacteria</taxon>
        <taxon>Pseudomonadati</taxon>
        <taxon>Pseudomonadota</taxon>
        <taxon>Gammaproteobacteria</taxon>
        <taxon>Alteromonadales</taxon>
        <taxon>Colwelliaceae</taxon>
        <taxon>Litorilituus</taxon>
    </lineage>
</organism>
<accession>A0A4P6P166</accession>
<keyword evidence="4" id="KW-1185">Reference proteome</keyword>
<keyword evidence="2" id="KW-0732">Signal</keyword>
<name>A0A4P6P166_9GAMM</name>
<dbReference type="KEGG" id="lsd:EMK97_04105"/>
<gene>
    <name evidence="3" type="ORF">EMK97_04105</name>
</gene>
<evidence type="ECO:0000313" key="4">
    <source>
        <dbReference type="Proteomes" id="UP000290244"/>
    </source>
</evidence>
<evidence type="ECO:0000256" key="1">
    <source>
        <dbReference type="SAM" id="Coils"/>
    </source>
</evidence>
<proteinExistence type="predicted"/>